<dbReference type="Proteomes" id="UP000619079">
    <property type="component" value="Unassembled WGS sequence"/>
</dbReference>
<evidence type="ECO:0000313" key="1">
    <source>
        <dbReference type="EMBL" id="MBJ6370306.1"/>
    </source>
</evidence>
<protein>
    <submittedName>
        <fullName evidence="1">Uncharacterized protein</fullName>
    </submittedName>
</protein>
<name>A0A8J7ILR8_9RHOB</name>
<comment type="caution">
    <text evidence="1">The sequence shown here is derived from an EMBL/GenBank/DDBJ whole genome shotgun (WGS) entry which is preliminary data.</text>
</comment>
<reference evidence="1" key="1">
    <citation type="submission" date="2020-12" db="EMBL/GenBank/DDBJ databases">
        <title>Sedimentitalea sp. nov., isolated from sand in Incheon.</title>
        <authorList>
            <person name="Kim W."/>
        </authorList>
    </citation>
    <scope>NUCLEOTIDE SEQUENCE</scope>
    <source>
        <strain evidence="1">CAU 1593</strain>
    </source>
</reference>
<sequence>MVVVAACTPLDMADYTGKARFADYPESLIGALEAACARPAQTFSRPERNTVECREYLPPEATAAIILTYDGTPEDLPQLVIRFETRADTPGYLVENEVFLRVPQKHGATLKVAQTDAGLNRMLAALYTRAGGVPE</sequence>
<accession>A0A8J7ILR8</accession>
<dbReference type="EMBL" id="JAELVR010000001">
    <property type="protein sequence ID" value="MBJ6370306.1"/>
    <property type="molecule type" value="Genomic_DNA"/>
</dbReference>
<gene>
    <name evidence="1" type="ORF">JF290_02100</name>
</gene>
<keyword evidence="2" id="KW-1185">Reference proteome</keyword>
<organism evidence="1 2">
    <name type="scientific">Sedimentitalea arenosa</name>
    <dbReference type="NCBI Taxonomy" id="2798803"/>
    <lineage>
        <taxon>Bacteria</taxon>
        <taxon>Pseudomonadati</taxon>
        <taxon>Pseudomonadota</taxon>
        <taxon>Alphaproteobacteria</taxon>
        <taxon>Rhodobacterales</taxon>
        <taxon>Paracoccaceae</taxon>
        <taxon>Sedimentitalea</taxon>
    </lineage>
</organism>
<proteinExistence type="predicted"/>
<dbReference type="AlphaFoldDB" id="A0A8J7ILR8"/>
<evidence type="ECO:0000313" key="2">
    <source>
        <dbReference type="Proteomes" id="UP000619079"/>
    </source>
</evidence>